<dbReference type="PANTHER" id="PTHR35861:SF1">
    <property type="entry name" value="PHAGE TAIL SHEATH PROTEIN"/>
    <property type="match status" value="1"/>
</dbReference>
<dbReference type="PANTHER" id="PTHR35861">
    <property type="match status" value="1"/>
</dbReference>
<reference evidence="3 4" key="1">
    <citation type="submission" date="2021-11" db="EMBL/GenBank/DDBJ databases">
        <title>Aliifidinibius sp. nov., a new bacterium isolated from saline soil.</title>
        <authorList>
            <person name="Galisteo C."/>
            <person name="De La Haba R."/>
            <person name="Sanchez-Porro C."/>
            <person name="Ventosa A."/>
        </authorList>
    </citation>
    <scope>NUCLEOTIDE SEQUENCE [LARGE SCALE GENOMIC DNA]</scope>
    <source>
        <strain evidence="3 4">KACC 190600</strain>
    </source>
</reference>
<keyword evidence="4" id="KW-1185">Reference proteome</keyword>
<dbReference type="RefSeq" id="WP_265789547.1">
    <property type="nucleotide sequence ID" value="NZ_BAABRS010000002.1"/>
</dbReference>
<evidence type="ECO:0000313" key="4">
    <source>
        <dbReference type="Proteomes" id="UP001207337"/>
    </source>
</evidence>
<dbReference type="Gene3D" id="3.40.50.11780">
    <property type="match status" value="2"/>
</dbReference>
<comment type="caution">
    <text evidence="3">The sequence shown here is derived from an EMBL/GenBank/DDBJ whole genome shotgun (WGS) entry which is preliminary data.</text>
</comment>
<organism evidence="3 4">
    <name type="scientific">Fodinibius salicampi</name>
    <dbReference type="NCBI Taxonomy" id="1920655"/>
    <lineage>
        <taxon>Bacteria</taxon>
        <taxon>Pseudomonadati</taxon>
        <taxon>Balneolota</taxon>
        <taxon>Balneolia</taxon>
        <taxon>Balneolales</taxon>
        <taxon>Balneolaceae</taxon>
        <taxon>Fodinibius</taxon>
    </lineage>
</organism>
<dbReference type="InterPro" id="IPR020287">
    <property type="entry name" value="Tail_sheath_C"/>
</dbReference>
<name>A0ABT3PYY7_9BACT</name>
<protein>
    <recommendedName>
        <fullName evidence="2">Tail sheath protein C-terminal domain-containing protein</fullName>
    </recommendedName>
</protein>
<dbReference type="Proteomes" id="UP001207337">
    <property type="component" value="Unassembled WGS sequence"/>
</dbReference>
<accession>A0ABT3PYY7</accession>
<dbReference type="Pfam" id="PF17482">
    <property type="entry name" value="Phage_sheath_1C"/>
    <property type="match status" value="1"/>
</dbReference>
<feature type="domain" description="Tail sheath protein C-terminal" evidence="2">
    <location>
        <begin position="487"/>
        <end position="591"/>
    </location>
</feature>
<proteinExistence type="inferred from homology"/>
<sequence>MSYKTPGVYVEEKSLFPPSVAQVETAIPAFIGFTEMAEDEEGNTLHETPTRIESMLEYETYFGGPQPQAFEVNLAEEAPYLPQSLSFQGGKTPYLMHPALEMFYANGGGPCYIVSVGDYDDATEVSSLDSIEDYQELKDGLDKIRKVDEVTLIVLPEASQLSADSQYDLYKDVLMQCGDLQDRFGIFDVRSEDDDGSDFRNGIGTSFLRYGAAYYPHLNTSVSYAYTPEAVTFKHASGPFDDFVWNEVQILAEALNLQQQLEDAKTRVDGADTDAQAEPIESIRKDEFVALLGIAKRNADKAISFAEDALELIADETFTSSDLDAAKTEYADSESIDDSNTKEEIRDAIGAFQGATEDAQTAMEAIITELNDPNQTSIPESSNSDIEDHYTNEFQSELTKLLDEERMTMPPSSTMAGIYAKVDEDRGVWKSPANVSINRVSGPAEKLTISENDSFNVHPTGKSINVIRAFTGKGTLVWGARTLDGNSNEWRYISVRRFFNMVEESVKKATEPFVFEPNDANTWVKVKAMIENFLTVQWRSGALMGAKPEDAFYVKVGLGETMTQQNVLEGEMIVEIGMAVVRPAEFIILRFSHKMLES</sequence>
<evidence type="ECO:0000259" key="2">
    <source>
        <dbReference type="Pfam" id="PF17482"/>
    </source>
</evidence>
<evidence type="ECO:0000256" key="1">
    <source>
        <dbReference type="ARBA" id="ARBA00008005"/>
    </source>
</evidence>
<dbReference type="EMBL" id="JAJNDC010000002">
    <property type="protein sequence ID" value="MCW9713085.1"/>
    <property type="molecule type" value="Genomic_DNA"/>
</dbReference>
<comment type="similarity">
    <text evidence="1">Belongs to the myoviridae tail sheath protein family.</text>
</comment>
<dbReference type="InterPro" id="IPR052042">
    <property type="entry name" value="Tail_sheath_structural"/>
</dbReference>
<gene>
    <name evidence="3" type="ORF">LQ318_09235</name>
</gene>
<evidence type="ECO:0000313" key="3">
    <source>
        <dbReference type="EMBL" id="MCW9713085.1"/>
    </source>
</evidence>